<dbReference type="Gene3D" id="3.30.390.30">
    <property type="match status" value="1"/>
</dbReference>
<evidence type="ECO:0000256" key="6">
    <source>
        <dbReference type="ARBA" id="ARBA00023097"/>
    </source>
</evidence>
<protein>
    <submittedName>
        <fullName evidence="10">NADPH-dependent 2,4-dienoyl-CoA reductase, sulfur reductase</fullName>
    </submittedName>
</protein>
<keyword evidence="5" id="KW-0560">Oxidoreductase</keyword>
<feature type="domain" description="Pyridine nucleotide-disulphide oxidoreductase dimerisation" evidence="8">
    <location>
        <begin position="329"/>
        <end position="428"/>
    </location>
</feature>
<dbReference type="Proteomes" id="UP000189941">
    <property type="component" value="Unassembled WGS sequence"/>
</dbReference>
<dbReference type="GO" id="GO:0016491">
    <property type="term" value="F:oxidoreductase activity"/>
    <property type="evidence" value="ECO:0007669"/>
    <property type="project" value="UniProtKB-KW"/>
</dbReference>
<dbReference type="Gene3D" id="3.50.50.60">
    <property type="entry name" value="FAD/NAD(P)-binding domain"/>
    <property type="match status" value="2"/>
</dbReference>
<dbReference type="PANTHER" id="PTHR43429:SF1">
    <property type="entry name" value="NAD(P)H SULFUR OXIDOREDUCTASE (COA-DEPENDENT)"/>
    <property type="match status" value="1"/>
</dbReference>
<keyword evidence="6" id="KW-0558">Oxidation</keyword>
<dbReference type="InterPro" id="IPR023753">
    <property type="entry name" value="FAD/NAD-binding_dom"/>
</dbReference>
<dbReference type="InterPro" id="IPR004099">
    <property type="entry name" value="Pyr_nucl-diS_OxRdtase_dimer"/>
</dbReference>
<sequence length="454" mass="49698">MKYVVVGTSHFGFEAVQTILKQEASAEIHIYEAGDHASFMSCGAQSYLQSIAQALDELHFATNQSYADQGIHMHYSTAVVGINPEAKTIQIKDNEGEKEESYDKLLLSPGGFAPVPKFEGYDLENVHTFRGREDAGTVKERMKSSKKAVVIGAGYIGVEVATAYTEAGIETVLLDGLDHILPTYVDPELATVLENHAKEKGLAFKGHEKVEKLTGKDGKVTGVVTDKGEYEADTVVIAVGVKPDTEWLKGIVDIDERGFVEIDEFMRTSVTDIYAGGDATKIMYAPTGKKTNIALATNARRQGIVAALHALGKESLVKMLPVSGTSALHVFDYTVVTTGLGHVSADSYDGKIASAYCEEKVYPDFMRRPGTVHMKIYFDEDTHLILGSQFVSIHDVADSINALSIAINAKWTLEQLAMVDFFYQPNYDRPWHYVQVLAHQALGNQFGGADKILF</sequence>
<evidence type="ECO:0000313" key="11">
    <source>
        <dbReference type="Proteomes" id="UP000189941"/>
    </source>
</evidence>
<dbReference type="InterPro" id="IPR036188">
    <property type="entry name" value="FAD/NAD-bd_sf"/>
</dbReference>
<name>A0A1T4JMN9_9LACT</name>
<evidence type="ECO:0000256" key="4">
    <source>
        <dbReference type="ARBA" id="ARBA00022827"/>
    </source>
</evidence>
<evidence type="ECO:0000256" key="5">
    <source>
        <dbReference type="ARBA" id="ARBA00023002"/>
    </source>
</evidence>
<reference evidence="11" key="1">
    <citation type="submission" date="2017-02" db="EMBL/GenBank/DDBJ databases">
        <authorList>
            <person name="Varghese N."/>
            <person name="Submissions S."/>
        </authorList>
    </citation>
    <scope>NUCLEOTIDE SEQUENCE [LARGE SCALE GENOMIC DNA]</scope>
    <source>
        <strain evidence="11">DSM 15739</strain>
    </source>
</reference>
<dbReference type="PANTHER" id="PTHR43429">
    <property type="entry name" value="PYRIDINE NUCLEOTIDE-DISULFIDE OXIDOREDUCTASE DOMAIN-CONTAINING"/>
    <property type="match status" value="1"/>
</dbReference>
<comment type="cofactor">
    <cofactor evidence="1">
        <name>FAD</name>
        <dbReference type="ChEBI" id="CHEBI:57692"/>
    </cofactor>
</comment>
<dbReference type="Pfam" id="PF02852">
    <property type="entry name" value="Pyr_redox_dim"/>
    <property type="match status" value="1"/>
</dbReference>
<dbReference type="RefSeq" id="WP_078755060.1">
    <property type="nucleotide sequence ID" value="NZ_FUWO01000001.1"/>
</dbReference>
<organism evidence="10 11">
    <name type="scientific">Globicatella sulfidifaciens DSM 15739</name>
    <dbReference type="NCBI Taxonomy" id="1121925"/>
    <lineage>
        <taxon>Bacteria</taxon>
        <taxon>Bacillati</taxon>
        <taxon>Bacillota</taxon>
        <taxon>Bacilli</taxon>
        <taxon>Lactobacillales</taxon>
        <taxon>Aerococcaceae</taxon>
        <taxon>Globicatella</taxon>
    </lineage>
</organism>
<dbReference type="PRINTS" id="PR00368">
    <property type="entry name" value="FADPNR"/>
</dbReference>
<evidence type="ECO:0000259" key="9">
    <source>
        <dbReference type="Pfam" id="PF07992"/>
    </source>
</evidence>
<dbReference type="OrthoDB" id="9802028at2"/>
<evidence type="ECO:0000256" key="3">
    <source>
        <dbReference type="ARBA" id="ARBA00022630"/>
    </source>
</evidence>
<comment type="similarity">
    <text evidence="2">Belongs to the class-III pyridine nucleotide-disulfide oxidoreductase family.</text>
</comment>
<keyword evidence="3" id="KW-0285">Flavoprotein</keyword>
<dbReference type="SUPFAM" id="SSF55424">
    <property type="entry name" value="FAD/NAD-linked reductases, dimerisation (C-terminal) domain"/>
    <property type="match status" value="1"/>
</dbReference>
<dbReference type="InterPro" id="IPR050260">
    <property type="entry name" value="FAD-bd_OxRdtase"/>
</dbReference>
<keyword evidence="7" id="KW-0676">Redox-active center</keyword>
<dbReference type="Pfam" id="PF07992">
    <property type="entry name" value="Pyr_redox_2"/>
    <property type="match status" value="1"/>
</dbReference>
<evidence type="ECO:0000256" key="1">
    <source>
        <dbReference type="ARBA" id="ARBA00001974"/>
    </source>
</evidence>
<evidence type="ECO:0000256" key="7">
    <source>
        <dbReference type="ARBA" id="ARBA00023284"/>
    </source>
</evidence>
<feature type="domain" description="FAD/NAD(P)-binding" evidence="9">
    <location>
        <begin position="1"/>
        <end position="303"/>
    </location>
</feature>
<keyword evidence="11" id="KW-1185">Reference proteome</keyword>
<evidence type="ECO:0000259" key="8">
    <source>
        <dbReference type="Pfam" id="PF02852"/>
    </source>
</evidence>
<proteinExistence type="inferred from homology"/>
<gene>
    <name evidence="10" type="ORF">SAMN02746011_00185</name>
</gene>
<dbReference type="InterPro" id="IPR016156">
    <property type="entry name" value="FAD/NAD-linked_Rdtase_dimer_sf"/>
</dbReference>
<dbReference type="PRINTS" id="PR00411">
    <property type="entry name" value="PNDRDTASEI"/>
</dbReference>
<dbReference type="STRING" id="1121925.SAMN02746011_00185"/>
<accession>A0A1T4JMN9</accession>
<evidence type="ECO:0000256" key="2">
    <source>
        <dbReference type="ARBA" id="ARBA00009130"/>
    </source>
</evidence>
<evidence type="ECO:0000313" key="10">
    <source>
        <dbReference type="EMBL" id="SJZ31401.1"/>
    </source>
</evidence>
<dbReference type="EMBL" id="FUWO01000001">
    <property type="protein sequence ID" value="SJZ31401.1"/>
    <property type="molecule type" value="Genomic_DNA"/>
</dbReference>
<dbReference type="SUPFAM" id="SSF51905">
    <property type="entry name" value="FAD/NAD(P)-binding domain"/>
    <property type="match status" value="2"/>
</dbReference>
<keyword evidence="4" id="KW-0274">FAD</keyword>
<dbReference type="AlphaFoldDB" id="A0A1T4JMN9"/>